<dbReference type="HOGENOM" id="CLU_2276815_0_0_1"/>
<feature type="compositionally biased region" description="Basic and acidic residues" evidence="1">
    <location>
        <begin position="1"/>
        <end position="21"/>
    </location>
</feature>
<organism evidence="2 3">
    <name type="scientific">Arthroderma benhamiae (strain ATCC MYA-4681 / CBS 112371)</name>
    <name type="common">Trichophyton mentagrophytes</name>
    <dbReference type="NCBI Taxonomy" id="663331"/>
    <lineage>
        <taxon>Eukaryota</taxon>
        <taxon>Fungi</taxon>
        <taxon>Dikarya</taxon>
        <taxon>Ascomycota</taxon>
        <taxon>Pezizomycotina</taxon>
        <taxon>Eurotiomycetes</taxon>
        <taxon>Eurotiomycetidae</taxon>
        <taxon>Onygenales</taxon>
        <taxon>Arthrodermataceae</taxon>
        <taxon>Trichophyton</taxon>
    </lineage>
</organism>
<dbReference type="KEGG" id="abe:ARB_04453"/>
<gene>
    <name evidence="2" type="ORF">ARB_04453</name>
</gene>
<evidence type="ECO:0000256" key="1">
    <source>
        <dbReference type="SAM" id="MobiDB-lite"/>
    </source>
</evidence>
<comment type="caution">
    <text evidence="2">The sequence shown here is derived from an EMBL/GenBank/DDBJ whole genome shotgun (WGS) entry which is preliminary data.</text>
</comment>
<accession>D4AJK3</accession>
<evidence type="ECO:0000313" key="3">
    <source>
        <dbReference type="Proteomes" id="UP000008866"/>
    </source>
</evidence>
<dbReference type="AlphaFoldDB" id="D4AJK3"/>
<proteinExistence type="predicted"/>
<reference evidence="3" key="1">
    <citation type="journal article" date="2011" name="Genome Biol.">
        <title>Comparative and functional genomics provide insights into the pathogenicity of dermatophytic fungi.</title>
        <authorList>
            <person name="Burmester A."/>
            <person name="Shelest E."/>
            <person name="Gloeckner G."/>
            <person name="Heddergott C."/>
            <person name="Schindler S."/>
            <person name="Staib P."/>
            <person name="Heidel A."/>
            <person name="Felder M."/>
            <person name="Petzold A."/>
            <person name="Szafranski K."/>
            <person name="Feuermann M."/>
            <person name="Pedruzzi I."/>
            <person name="Priebe S."/>
            <person name="Groth M."/>
            <person name="Winkler R."/>
            <person name="Li W."/>
            <person name="Kniemeyer O."/>
            <person name="Schroeckh V."/>
            <person name="Hertweck C."/>
            <person name="Hube B."/>
            <person name="White T.C."/>
            <person name="Platzer M."/>
            <person name="Guthke R."/>
            <person name="Heitman J."/>
            <person name="Woestemeyer J."/>
            <person name="Zipfel P.F."/>
            <person name="Monod M."/>
            <person name="Brakhage A.A."/>
        </authorList>
    </citation>
    <scope>NUCLEOTIDE SEQUENCE [LARGE SCALE GENOMIC DNA]</scope>
    <source>
        <strain evidence="3">ATCC MYA-4681 / CBS 112371</strain>
    </source>
</reference>
<protein>
    <submittedName>
        <fullName evidence="2">Uncharacterized protein</fullName>
    </submittedName>
</protein>
<evidence type="ECO:0000313" key="2">
    <source>
        <dbReference type="EMBL" id="EFE36926.1"/>
    </source>
</evidence>
<sequence>MTRDCTGEKPCKEKRRREEEKKKKKKKRKKKKKEEPSLAATENRVSFPVPEQRAKRQINFSSDPEVEDEETPQDRLSLSPPPPFLPSSLSSHPLRHSVGWLP</sequence>
<dbReference type="GeneID" id="9522416"/>
<dbReference type="RefSeq" id="XP_003017571.1">
    <property type="nucleotide sequence ID" value="XM_003017525.1"/>
</dbReference>
<name>D4AJK3_ARTBC</name>
<feature type="region of interest" description="Disordered" evidence="1">
    <location>
        <begin position="1"/>
        <end position="102"/>
    </location>
</feature>
<dbReference type="EMBL" id="ABSU01000001">
    <property type="protein sequence ID" value="EFE36926.1"/>
    <property type="molecule type" value="Genomic_DNA"/>
</dbReference>
<feature type="compositionally biased region" description="Basic residues" evidence="1">
    <location>
        <begin position="22"/>
        <end position="32"/>
    </location>
</feature>
<keyword evidence="3" id="KW-1185">Reference proteome</keyword>
<dbReference type="Proteomes" id="UP000008866">
    <property type="component" value="Unassembled WGS sequence"/>
</dbReference>